<dbReference type="Proteomes" id="UP001327560">
    <property type="component" value="Chromosome 4"/>
</dbReference>
<protein>
    <submittedName>
        <fullName evidence="2">Uncharacterized protein</fullName>
    </submittedName>
</protein>
<keyword evidence="3" id="KW-1185">Reference proteome</keyword>
<evidence type="ECO:0000256" key="1">
    <source>
        <dbReference type="SAM" id="MobiDB-lite"/>
    </source>
</evidence>
<name>A0AAQ3KCL4_9LILI</name>
<sequence length="137" mass="15462">MVQRRSMEKAKDEEGKKVVEKAKTEEEDDCYVIDPEDFFRKLTVSDPCDSDDVILVAEKGPVALRDFPHPRHLCANFPFNSTAHESHCSKCFCYVCEVAAPCRQWNGSNGHCNVSTKEKPQQLEASLAEDKKALKPC</sequence>
<dbReference type="PANTHER" id="PTHR33443">
    <property type="entry name" value="ZGC:112980"/>
    <property type="match status" value="1"/>
</dbReference>
<proteinExistence type="predicted"/>
<dbReference type="InterPro" id="IPR053234">
    <property type="entry name" value="RPM1_Interactor"/>
</dbReference>
<evidence type="ECO:0000313" key="3">
    <source>
        <dbReference type="Proteomes" id="UP001327560"/>
    </source>
</evidence>
<gene>
    <name evidence="2" type="ORF">Cni_G15035</name>
</gene>
<dbReference type="PANTHER" id="PTHR33443:SF35">
    <property type="entry name" value="VQ DOMAIN-CONTAINING PROTEIN"/>
    <property type="match status" value="1"/>
</dbReference>
<dbReference type="AlphaFoldDB" id="A0AAQ3KCL4"/>
<organism evidence="2 3">
    <name type="scientific">Canna indica</name>
    <name type="common">Indian-shot</name>
    <dbReference type="NCBI Taxonomy" id="4628"/>
    <lineage>
        <taxon>Eukaryota</taxon>
        <taxon>Viridiplantae</taxon>
        <taxon>Streptophyta</taxon>
        <taxon>Embryophyta</taxon>
        <taxon>Tracheophyta</taxon>
        <taxon>Spermatophyta</taxon>
        <taxon>Magnoliopsida</taxon>
        <taxon>Liliopsida</taxon>
        <taxon>Zingiberales</taxon>
        <taxon>Cannaceae</taxon>
        <taxon>Canna</taxon>
    </lineage>
</organism>
<reference evidence="2 3" key="1">
    <citation type="submission" date="2023-10" db="EMBL/GenBank/DDBJ databases">
        <title>Chromosome-scale genome assembly provides insights into flower coloration mechanisms of Canna indica.</title>
        <authorList>
            <person name="Li C."/>
        </authorList>
    </citation>
    <scope>NUCLEOTIDE SEQUENCE [LARGE SCALE GENOMIC DNA]</scope>
    <source>
        <tissue evidence="2">Flower</tissue>
    </source>
</reference>
<evidence type="ECO:0000313" key="2">
    <source>
        <dbReference type="EMBL" id="WOL06303.1"/>
    </source>
</evidence>
<accession>A0AAQ3KCL4</accession>
<feature type="region of interest" description="Disordered" evidence="1">
    <location>
        <begin position="1"/>
        <end position="20"/>
    </location>
</feature>
<dbReference type="EMBL" id="CP136893">
    <property type="protein sequence ID" value="WOL06303.1"/>
    <property type="molecule type" value="Genomic_DNA"/>
</dbReference>